<evidence type="ECO:0000313" key="2">
    <source>
        <dbReference type="EnsemblMetazoa" id="BGLB031248-PB"/>
    </source>
</evidence>
<dbReference type="InterPro" id="IPR010921">
    <property type="entry name" value="Trp_repressor/repl_initiator"/>
</dbReference>
<feature type="compositionally biased region" description="Basic and acidic residues" evidence="1">
    <location>
        <begin position="626"/>
        <end position="638"/>
    </location>
</feature>
<dbReference type="STRING" id="6526.A0A2C9LHI1"/>
<evidence type="ECO:0000313" key="3">
    <source>
        <dbReference type="Proteomes" id="UP000076420"/>
    </source>
</evidence>
<dbReference type="InterPro" id="IPR036388">
    <property type="entry name" value="WH-like_DNA-bd_sf"/>
</dbReference>
<feature type="compositionally biased region" description="Polar residues" evidence="1">
    <location>
        <begin position="251"/>
        <end position="263"/>
    </location>
</feature>
<feature type="region of interest" description="Disordered" evidence="1">
    <location>
        <begin position="626"/>
        <end position="684"/>
    </location>
</feature>
<feature type="region of interest" description="Disordered" evidence="1">
    <location>
        <begin position="232"/>
        <end position="275"/>
    </location>
</feature>
<dbReference type="Proteomes" id="UP000076420">
    <property type="component" value="Unassembled WGS sequence"/>
</dbReference>
<feature type="compositionally biased region" description="Polar residues" evidence="1">
    <location>
        <begin position="639"/>
        <end position="650"/>
    </location>
</feature>
<dbReference type="AlphaFoldDB" id="A0A2C9LHI1"/>
<feature type="region of interest" description="Disordered" evidence="1">
    <location>
        <begin position="291"/>
        <end position="324"/>
    </location>
</feature>
<dbReference type="RefSeq" id="XP_013084984.2">
    <property type="nucleotide sequence ID" value="XM_013229530.2"/>
</dbReference>
<dbReference type="Gene3D" id="1.10.10.10">
    <property type="entry name" value="Winged helix-like DNA-binding domain superfamily/Winged helix DNA-binding domain"/>
    <property type="match status" value="1"/>
</dbReference>
<dbReference type="EnsemblMetazoa" id="BGLB031248-RB">
    <property type="protein sequence ID" value="BGLB031248-PB"/>
    <property type="gene ID" value="BGLB031248"/>
</dbReference>
<protein>
    <recommendedName>
        <fullName evidence="4">HTH psq-type domain-containing protein</fullName>
    </recommendedName>
</protein>
<dbReference type="KEGG" id="bgt:106069790"/>
<evidence type="ECO:0000256" key="1">
    <source>
        <dbReference type="SAM" id="MobiDB-lite"/>
    </source>
</evidence>
<gene>
    <name evidence="2" type="primary">106069790</name>
</gene>
<organism evidence="2 3">
    <name type="scientific">Biomphalaria glabrata</name>
    <name type="common">Bloodfluke planorb</name>
    <name type="synonym">Freshwater snail</name>
    <dbReference type="NCBI Taxonomy" id="6526"/>
    <lineage>
        <taxon>Eukaryota</taxon>
        <taxon>Metazoa</taxon>
        <taxon>Spiralia</taxon>
        <taxon>Lophotrochozoa</taxon>
        <taxon>Mollusca</taxon>
        <taxon>Gastropoda</taxon>
        <taxon>Heterobranchia</taxon>
        <taxon>Euthyneura</taxon>
        <taxon>Panpulmonata</taxon>
        <taxon>Hygrophila</taxon>
        <taxon>Lymnaeoidea</taxon>
        <taxon>Planorbidae</taxon>
        <taxon>Biomphalaria</taxon>
    </lineage>
</organism>
<sequence length="684" mass="75284">MNGDSANKFISALVKSLQTLCHGYVEFNDGIEIIGHLYLNIDSGASFDYVVKEKVCKNAENSTVFVSKSFQAQAPAEECITRKDKDDEAVPVFEESSEMSPTTGTSRLQSAITSISNVLSGSQHDVHKSRMLDHSSHHSPVQNNGKRKREHNGSYSGLQPPYKYTTLQATPSTYFNTPSSSTKQVVDRNHSSEHFNNSSHAEFFGGDSNQSSGMGREDEDDLDLDVTFVKEEYESQRNSGQRGVSAGGASRLSQDPSSNQSNILHDGGTLGYQSTNHHQAPQQFASGTAVELGTSSQNFTDPSQVDLSQHSSQSSQNPRSDVDLSRHMDCTLSGMALDFTSSPFNSSNMSGISDTLQLGIKLFGPTFVADVAAGDLSLPLTTLTDENRALPEPVNASVFPEMFDVTTVSSSSLKPNQKVLWHDRKDKLRRSILMRKANSTKIRNRSSSKKVACNENETTGSPVKTINTFSEGCSILDPLGLPFKRKRGRPPKILKMICRSEFLLDGTSRDPVLGHSISSENSETDANSIVQDLALSDRITPSRSIFLSEGSSKRIRGSYRQYTPADKLKIVEFGIKYGSTAASRKYNIPESTVRSWTKKMDIFLMQMKNEQKSQESSHSIDVLETKHKSLSKNNEEAKTSVTEIQQTSQADTEDGSDLEKEKDIFSSKPLVKQSPANDEQVKEK</sequence>
<feature type="compositionally biased region" description="Polar residues" evidence="1">
    <location>
        <begin position="293"/>
        <end position="319"/>
    </location>
</feature>
<evidence type="ECO:0008006" key="4">
    <source>
        <dbReference type="Google" id="ProtNLM"/>
    </source>
</evidence>
<reference evidence="2" key="1">
    <citation type="submission" date="2020-05" db="UniProtKB">
        <authorList>
            <consortium name="EnsemblMetazoa"/>
        </authorList>
    </citation>
    <scope>IDENTIFICATION</scope>
    <source>
        <strain evidence="2">BB02</strain>
    </source>
</reference>
<feature type="region of interest" description="Disordered" evidence="1">
    <location>
        <begin position="119"/>
        <end position="220"/>
    </location>
</feature>
<name>A0A2C9LHI1_BIOGL</name>
<dbReference type="GO" id="GO:0043565">
    <property type="term" value="F:sequence-specific DNA binding"/>
    <property type="evidence" value="ECO:0007669"/>
    <property type="project" value="InterPro"/>
</dbReference>
<feature type="compositionally biased region" description="Basic and acidic residues" evidence="1">
    <location>
        <begin position="124"/>
        <end position="136"/>
    </location>
</feature>
<dbReference type="VEuPathDB" id="VectorBase:BGLB031248"/>
<proteinExistence type="predicted"/>
<dbReference type="SUPFAM" id="SSF48295">
    <property type="entry name" value="TrpR-like"/>
    <property type="match status" value="1"/>
</dbReference>
<feature type="compositionally biased region" description="Polar residues" evidence="1">
    <location>
        <begin position="165"/>
        <end position="184"/>
    </location>
</feature>
<dbReference type="OrthoDB" id="6162283at2759"/>
<dbReference type="VEuPathDB" id="VectorBase:BGLAX_035333"/>
<accession>A0A2C9LHI1</accession>